<evidence type="ECO:0000259" key="2">
    <source>
        <dbReference type="PROSITE" id="PS51393"/>
    </source>
</evidence>
<sequence>MLTVPDNHAPALVAGWLWPLVRAVKTEAAPGWHPGDRVQAPEAEEPVITSLTEAEREELARRNAEQNKRSERDVQARGGR</sequence>
<proteinExistence type="predicted"/>
<evidence type="ECO:0000313" key="4">
    <source>
        <dbReference type="Proteomes" id="UP000281594"/>
    </source>
</evidence>
<gene>
    <name evidence="3" type="ORF">D3C57_113975</name>
</gene>
<feature type="domain" description="Lipoxygenase" evidence="2">
    <location>
        <begin position="1"/>
        <end position="80"/>
    </location>
</feature>
<dbReference type="InterPro" id="IPR013819">
    <property type="entry name" value="LipOase_C"/>
</dbReference>
<organism evidence="3 4">
    <name type="scientific">Streptomyces rapamycinicus (strain ATCC 29253 / DSM 41530 / NRRL 5491 / AYB-994)</name>
    <name type="common">Streptomyces hygroscopicus (strain ATCC 29253)</name>
    <dbReference type="NCBI Taxonomy" id="1343740"/>
    <lineage>
        <taxon>Bacteria</taxon>
        <taxon>Bacillati</taxon>
        <taxon>Actinomycetota</taxon>
        <taxon>Actinomycetes</taxon>
        <taxon>Kitasatosporales</taxon>
        <taxon>Streptomycetaceae</taxon>
        <taxon>Streptomyces</taxon>
        <taxon>Streptomyces violaceusniger group</taxon>
    </lineage>
</organism>
<dbReference type="Proteomes" id="UP000281594">
    <property type="component" value="Unassembled WGS sequence"/>
</dbReference>
<dbReference type="AlphaFoldDB" id="A0A3L8RIY7"/>
<evidence type="ECO:0000256" key="1">
    <source>
        <dbReference type="SAM" id="MobiDB-lite"/>
    </source>
</evidence>
<name>A0A3L8RIY7_STRRN</name>
<dbReference type="PROSITE" id="PS51393">
    <property type="entry name" value="LIPOXYGENASE_3"/>
    <property type="match status" value="1"/>
</dbReference>
<accession>A0A3L8RIY7</accession>
<evidence type="ECO:0000313" key="3">
    <source>
        <dbReference type="EMBL" id="RLV79498.1"/>
    </source>
</evidence>
<dbReference type="GO" id="GO:0016702">
    <property type="term" value="F:oxidoreductase activity, acting on single donors with incorporation of molecular oxygen, incorporation of two atoms of oxygen"/>
    <property type="evidence" value="ECO:0007669"/>
    <property type="project" value="InterPro"/>
</dbReference>
<protein>
    <recommendedName>
        <fullName evidence="2">Lipoxygenase domain-containing protein</fullName>
    </recommendedName>
</protein>
<dbReference type="EMBL" id="QYCY01000001">
    <property type="protein sequence ID" value="RLV79498.1"/>
    <property type="molecule type" value="Genomic_DNA"/>
</dbReference>
<comment type="caution">
    <text evidence="3">The sequence shown here is derived from an EMBL/GenBank/DDBJ whole genome shotgun (WGS) entry which is preliminary data.</text>
</comment>
<dbReference type="GO" id="GO:0046872">
    <property type="term" value="F:metal ion binding"/>
    <property type="evidence" value="ECO:0007669"/>
    <property type="project" value="InterPro"/>
</dbReference>
<feature type="compositionally biased region" description="Basic and acidic residues" evidence="1">
    <location>
        <begin position="53"/>
        <end position="80"/>
    </location>
</feature>
<reference evidence="3 4" key="1">
    <citation type="journal article" date="2018" name="J. Biol. Chem.">
        <title>Discovery of the actinoplanic acid pathway in Streptomyces rapamycinicus reveals a genetically conserved synergism with rapamycin.</title>
        <authorList>
            <person name="Mrak P."/>
            <person name="Krastel P."/>
            <person name="Pivk Lukancic P."/>
            <person name="Tao J."/>
            <person name="Pistorius D."/>
            <person name="Moore C.M."/>
        </authorList>
    </citation>
    <scope>NUCLEOTIDE SEQUENCE [LARGE SCALE GENOMIC DNA]</scope>
    <source>
        <strain evidence="3 4">NRRL 5491</strain>
    </source>
</reference>
<feature type="region of interest" description="Disordered" evidence="1">
    <location>
        <begin position="51"/>
        <end position="80"/>
    </location>
</feature>